<feature type="transmembrane region" description="Helical" evidence="5">
    <location>
        <begin position="24"/>
        <end position="44"/>
    </location>
</feature>
<evidence type="ECO:0000313" key="7">
    <source>
        <dbReference type="EMBL" id="CAH9104849.1"/>
    </source>
</evidence>
<name>A0A9P1EH54_CUSEU</name>
<dbReference type="GO" id="GO:0000139">
    <property type="term" value="C:Golgi membrane"/>
    <property type="evidence" value="ECO:0007669"/>
    <property type="project" value="UniProtKB-SubCell"/>
</dbReference>
<dbReference type="OrthoDB" id="529273at2759"/>
<evidence type="ECO:0000256" key="3">
    <source>
        <dbReference type="ARBA" id="ARBA00022679"/>
    </source>
</evidence>
<evidence type="ECO:0000313" key="8">
    <source>
        <dbReference type="Proteomes" id="UP001152484"/>
    </source>
</evidence>
<proteinExistence type="predicted"/>
<feature type="domain" description="Glycosyltransferase 61 catalytic" evidence="6">
    <location>
        <begin position="303"/>
        <end position="385"/>
    </location>
</feature>
<dbReference type="InterPro" id="IPR049625">
    <property type="entry name" value="Glyco_transf_61_cat"/>
</dbReference>
<keyword evidence="5" id="KW-0472">Membrane</keyword>
<evidence type="ECO:0000256" key="5">
    <source>
        <dbReference type="SAM" id="Phobius"/>
    </source>
</evidence>
<evidence type="ECO:0000256" key="2">
    <source>
        <dbReference type="ARBA" id="ARBA00022676"/>
    </source>
</evidence>
<dbReference type="InterPro" id="IPR007657">
    <property type="entry name" value="Glycosyltransferase_61"/>
</dbReference>
<evidence type="ECO:0000256" key="1">
    <source>
        <dbReference type="ARBA" id="ARBA00004323"/>
    </source>
</evidence>
<keyword evidence="5" id="KW-0812">Transmembrane</keyword>
<keyword evidence="5" id="KW-1133">Transmembrane helix</keyword>
<dbReference type="Proteomes" id="UP001152484">
    <property type="component" value="Unassembled WGS sequence"/>
</dbReference>
<accession>A0A9P1EH54</accession>
<dbReference type="Pfam" id="PF04577">
    <property type="entry name" value="Glyco_transf_61"/>
    <property type="match status" value="1"/>
</dbReference>
<organism evidence="7 8">
    <name type="scientific">Cuscuta europaea</name>
    <name type="common">European dodder</name>
    <dbReference type="NCBI Taxonomy" id="41803"/>
    <lineage>
        <taxon>Eukaryota</taxon>
        <taxon>Viridiplantae</taxon>
        <taxon>Streptophyta</taxon>
        <taxon>Embryophyta</taxon>
        <taxon>Tracheophyta</taxon>
        <taxon>Spermatophyta</taxon>
        <taxon>Magnoliopsida</taxon>
        <taxon>eudicotyledons</taxon>
        <taxon>Gunneridae</taxon>
        <taxon>Pentapetalae</taxon>
        <taxon>asterids</taxon>
        <taxon>lamiids</taxon>
        <taxon>Solanales</taxon>
        <taxon>Convolvulaceae</taxon>
        <taxon>Cuscuteae</taxon>
        <taxon>Cuscuta</taxon>
        <taxon>Cuscuta subgen. Cuscuta</taxon>
    </lineage>
</organism>
<comment type="caution">
    <text evidence="7">The sequence shown here is derived from an EMBL/GenBank/DDBJ whole genome shotgun (WGS) entry which is preliminary data.</text>
</comment>
<protein>
    <recommendedName>
        <fullName evidence="6">Glycosyltransferase 61 catalytic domain-containing protein</fullName>
    </recommendedName>
</protein>
<gene>
    <name evidence="7" type="ORF">CEURO_LOCUS16713</name>
</gene>
<dbReference type="AlphaFoldDB" id="A0A9P1EH54"/>
<evidence type="ECO:0000256" key="4">
    <source>
        <dbReference type="ARBA" id="ARBA00023180"/>
    </source>
</evidence>
<sequence length="479" mass="54319">MEKKGSNYEAIMARSFSRQERSKMGWWACLAFFLLAFAFCFFFKPPPYATSNLASYPVSAPVEVGKTDFVNVQATKHIETNIPPQPYSSKAKDARPICKTHPRSDICHAKGDIRVLSTTNSSSPTTIVVVSNVVSMSWNIKPYARKPDFFAMRNVRNLTINQVITLSSHYHHHQLRNCTRKYNIPAVVFSLAGYTGNLFHDLSDVIIPLFLTTHGFQREVQFLVVDYRQWWVNKYKNVLQGLTKHDIINLDNTGKDDVICFPRITVGLKANKEFSIDDDDDDIVSLSMKNFTKFMRSVYHLERDVIVKTHKPRVLIISRSKTRRFSNTDEIAKMASGLGFEVVAEETGVDMNRVSRFVNKFDAVVGVHGAGLSNMVFLPENAVVVQVVGLGMDGIAKTDYELPSVDMGLRYLEYKIGVNESSLIDKYPMGHDVFTNRSAISSKLGWDAFREVYLDSQDVKLDVDRFRGTLLKVLELLHT</sequence>
<dbReference type="PANTHER" id="PTHR20961">
    <property type="entry name" value="GLYCOSYLTRANSFERASE"/>
    <property type="match status" value="1"/>
</dbReference>
<keyword evidence="3" id="KW-0808">Transferase</keyword>
<comment type="subcellular location">
    <subcellularLocation>
        <location evidence="1">Golgi apparatus membrane</location>
        <topology evidence="1">Single-pass type II membrane protein</topology>
    </subcellularLocation>
</comment>
<keyword evidence="4" id="KW-0325">Glycoprotein</keyword>
<dbReference type="PANTHER" id="PTHR20961:SF5">
    <property type="entry name" value="GLYCOSYLTRANSFERASE-RELATED"/>
    <property type="match status" value="1"/>
</dbReference>
<dbReference type="GO" id="GO:0016763">
    <property type="term" value="F:pentosyltransferase activity"/>
    <property type="evidence" value="ECO:0007669"/>
    <property type="project" value="UniProtKB-ARBA"/>
</dbReference>
<keyword evidence="2" id="KW-0328">Glycosyltransferase</keyword>
<keyword evidence="8" id="KW-1185">Reference proteome</keyword>
<reference evidence="7" key="1">
    <citation type="submission" date="2022-07" db="EMBL/GenBank/DDBJ databases">
        <authorList>
            <person name="Macas J."/>
            <person name="Novak P."/>
            <person name="Neumann P."/>
        </authorList>
    </citation>
    <scope>NUCLEOTIDE SEQUENCE</scope>
</reference>
<evidence type="ECO:0000259" key="6">
    <source>
        <dbReference type="Pfam" id="PF04577"/>
    </source>
</evidence>
<dbReference type="EMBL" id="CAMAPE010000046">
    <property type="protein sequence ID" value="CAH9104849.1"/>
    <property type="molecule type" value="Genomic_DNA"/>
</dbReference>